<protein>
    <submittedName>
        <fullName evidence="3">Uncharacterized protein</fullName>
    </submittedName>
</protein>
<keyword evidence="4" id="KW-1185">Reference proteome</keyword>
<accession>A0A4U2YT12</accession>
<sequence>MDNKDSRTEICPDCGAVTGAGEHSCPAAPRADDTATIAIPPGLWDTGLFKPAWNRGGETGTSETPLVEGSLLSRPEDLVTPSSTGADTDVDGDPEADLGTDVEAEAPTDVETDAEPDAETDADADAELDADTDTDTDAGADAEAADSATVDDTAERPALADGEATQYDLAATQAWPMVAREQTPDQTAVRTPDGETTVLALAPAPASALTSATAVVPPVPTQDEPTAYDTDDAPRKRGKGLAILLSVALVAALIGGGWFWWQGTQDEPVREAFETSHGAFMNASTKLVGARSTTDISAAAEDFVEVTKKLEDTRSTANGRSTNFSSAVRRAVGAQLEVSRAAEQLTTLDEEEFGTWGAARGELKSGLEALSGVEGDIKTAGGSTEDLPGPALVTEADKVVGAAAVQSAERRTKELTVDLAAAERIKALRGIGNRAATGATSLSGAVDSLDGTSVDTAGLARHAAVQDALSKLTRLRPATLNQWEAIRTQVERKADELADGGTDLKVALTKADAMVTAATTAWNDWETQTESARTAKKDDVAAVKAARESIDQVLTEFTALDSSLASFLASGPQDDAGTAGATYSTLVAAADARDALRTQVLGLGTPPEVATEISALVTALGSSADTVRAAADAAAACTAGCSLAQAPAWTALVAAREAQAAAVTAAVEEWRTASTDAIKEIRKRELPEKPEI</sequence>
<dbReference type="AlphaFoldDB" id="A0A4U2YT12"/>
<comment type="caution">
    <text evidence="3">The sequence shown here is derived from an EMBL/GenBank/DDBJ whole genome shotgun (WGS) entry which is preliminary data.</text>
</comment>
<evidence type="ECO:0000313" key="4">
    <source>
        <dbReference type="Proteomes" id="UP000307808"/>
    </source>
</evidence>
<dbReference type="Proteomes" id="UP000307808">
    <property type="component" value="Unassembled WGS sequence"/>
</dbReference>
<keyword evidence="2" id="KW-0812">Transmembrane</keyword>
<evidence type="ECO:0000313" key="3">
    <source>
        <dbReference type="EMBL" id="TKI63762.1"/>
    </source>
</evidence>
<feature type="compositionally biased region" description="Basic and acidic residues" evidence="1">
    <location>
        <begin position="1"/>
        <end position="10"/>
    </location>
</feature>
<dbReference type="RefSeq" id="WP_137064227.1">
    <property type="nucleotide sequence ID" value="NZ_CP040748.1"/>
</dbReference>
<feature type="region of interest" description="Disordered" evidence="1">
    <location>
        <begin position="209"/>
        <end position="233"/>
    </location>
</feature>
<organism evidence="3 4">
    <name type="scientific">Nocardioides jishulii</name>
    <dbReference type="NCBI Taxonomy" id="2575440"/>
    <lineage>
        <taxon>Bacteria</taxon>
        <taxon>Bacillati</taxon>
        <taxon>Actinomycetota</taxon>
        <taxon>Actinomycetes</taxon>
        <taxon>Propionibacteriales</taxon>
        <taxon>Nocardioidaceae</taxon>
        <taxon>Nocardioides</taxon>
    </lineage>
</organism>
<gene>
    <name evidence="3" type="ORF">FC770_00800</name>
</gene>
<reference evidence="3 4" key="1">
    <citation type="submission" date="2019-04" db="EMBL/GenBank/DDBJ databases">
        <authorList>
            <person name="Dong K."/>
        </authorList>
    </citation>
    <scope>NUCLEOTIDE SEQUENCE [LARGE SCALE GENOMIC DNA]</scope>
    <source>
        <strain evidence="4">dk3543</strain>
    </source>
</reference>
<dbReference type="OrthoDB" id="9931814at2"/>
<feature type="transmembrane region" description="Helical" evidence="2">
    <location>
        <begin position="241"/>
        <end position="261"/>
    </location>
</feature>
<keyword evidence="2" id="KW-1133">Transmembrane helix</keyword>
<name>A0A4U2YT12_9ACTN</name>
<feature type="compositionally biased region" description="Acidic residues" evidence="1">
    <location>
        <begin position="88"/>
        <end position="144"/>
    </location>
</feature>
<dbReference type="EMBL" id="SZPY01000001">
    <property type="protein sequence ID" value="TKI63762.1"/>
    <property type="molecule type" value="Genomic_DNA"/>
</dbReference>
<evidence type="ECO:0000256" key="1">
    <source>
        <dbReference type="SAM" id="MobiDB-lite"/>
    </source>
</evidence>
<proteinExistence type="predicted"/>
<keyword evidence="2" id="KW-0472">Membrane</keyword>
<feature type="region of interest" description="Disordered" evidence="1">
    <location>
        <begin position="1"/>
        <end position="162"/>
    </location>
</feature>
<evidence type="ECO:0000256" key="2">
    <source>
        <dbReference type="SAM" id="Phobius"/>
    </source>
</evidence>